<dbReference type="InterPro" id="IPR046335">
    <property type="entry name" value="LacI/GalR-like_sensor"/>
</dbReference>
<dbReference type="SMART" id="SM00354">
    <property type="entry name" value="HTH_LACI"/>
    <property type="match status" value="1"/>
</dbReference>
<dbReference type="CDD" id="cd01392">
    <property type="entry name" value="HTH_LacI"/>
    <property type="match status" value="1"/>
</dbReference>
<sequence>MSRITLRIIAEETGLSKFAVSRALSGKDGVSDGTRARVLAAAERLGYIKPDRPTEHASAVIGAVFDESDTINNEMNIQIQSGLQAEAGRLGYSVLAQWHLSEPNLPGFLDRCAGFFAVNVRDHSVIARIAATGKPLVRAGWLEPLEQVDHVGGTDREAGIAVGRYLAGLGHREIVFVHGEVELRGRRERWNGLSEVVAEMPSLRCHDVTWGAGRTFTDGLDRILAQGGRPTGFFCAHDALAITAYTDLLARGWRIPRDVSVVGFGDYSAAMQVSPQLTTVRVRAAEFGKSAVRRLDARLRNPMVDFAPLRMLVPNVLVERGSAGRVSAGR</sequence>
<dbReference type="OrthoDB" id="7811243at2"/>
<reference evidence="5 6" key="1">
    <citation type="submission" date="2016-10" db="EMBL/GenBank/DDBJ databases">
        <authorList>
            <person name="de Groot N.N."/>
        </authorList>
    </citation>
    <scope>NUCLEOTIDE SEQUENCE [LARGE SCALE GENOMIC DNA]</scope>
    <source>
        <strain evidence="5 6">CGMCC 1.8925</strain>
    </source>
</reference>
<dbReference type="InterPro" id="IPR028082">
    <property type="entry name" value="Peripla_BP_I"/>
</dbReference>
<keyword evidence="6" id="KW-1185">Reference proteome</keyword>
<dbReference type="Pfam" id="PF13377">
    <property type="entry name" value="Peripla_BP_3"/>
    <property type="match status" value="1"/>
</dbReference>
<keyword evidence="2" id="KW-0238">DNA-binding</keyword>
<dbReference type="PROSITE" id="PS50932">
    <property type="entry name" value="HTH_LACI_2"/>
    <property type="match status" value="1"/>
</dbReference>
<accession>A0A1G5GSS3</accession>
<dbReference type="InterPro" id="IPR000843">
    <property type="entry name" value="HTH_LacI"/>
</dbReference>
<evidence type="ECO:0000313" key="6">
    <source>
        <dbReference type="Proteomes" id="UP000199502"/>
    </source>
</evidence>
<protein>
    <submittedName>
        <fullName evidence="5">Transcriptional regulator, LacI family</fullName>
    </submittedName>
</protein>
<evidence type="ECO:0000256" key="2">
    <source>
        <dbReference type="ARBA" id="ARBA00023125"/>
    </source>
</evidence>
<dbReference type="Gene3D" id="3.40.50.2300">
    <property type="match status" value="2"/>
</dbReference>
<gene>
    <name evidence="5" type="ORF">SAMN05660710_01913</name>
</gene>
<dbReference type="CDD" id="cd06267">
    <property type="entry name" value="PBP1_LacI_sugar_binding-like"/>
    <property type="match status" value="1"/>
</dbReference>
<dbReference type="EMBL" id="FMVT01000005">
    <property type="protein sequence ID" value="SCY54632.1"/>
    <property type="molecule type" value="Genomic_DNA"/>
</dbReference>
<dbReference type="GO" id="GO:0003700">
    <property type="term" value="F:DNA-binding transcription factor activity"/>
    <property type="evidence" value="ECO:0007669"/>
    <property type="project" value="TreeGrafter"/>
</dbReference>
<evidence type="ECO:0000256" key="1">
    <source>
        <dbReference type="ARBA" id="ARBA00023015"/>
    </source>
</evidence>
<dbReference type="InterPro" id="IPR010982">
    <property type="entry name" value="Lambda_DNA-bd_dom_sf"/>
</dbReference>
<organism evidence="5 6">
    <name type="scientific">Paracoccus tibetensis</name>
    <dbReference type="NCBI Taxonomy" id="336292"/>
    <lineage>
        <taxon>Bacteria</taxon>
        <taxon>Pseudomonadati</taxon>
        <taxon>Pseudomonadota</taxon>
        <taxon>Alphaproteobacteria</taxon>
        <taxon>Rhodobacterales</taxon>
        <taxon>Paracoccaceae</taxon>
        <taxon>Paracoccus</taxon>
    </lineage>
</organism>
<dbReference type="SUPFAM" id="SSF53822">
    <property type="entry name" value="Periplasmic binding protein-like I"/>
    <property type="match status" value="1"/>
</dbReference>
<keyword evidence="3" id="KW-0804">Transcription</keyword>
<name>A0A1G5GSS3_9RHOB</name>
<evidence type="ECO:0000313" key="5">
    <source>
        <dbReference type="EMBL" id="SCY54632.1"/>
    </source>
</evidence>
<dbReference type="GO" id="GO:0000976">
    <property type="term" value="F:transcription cis-regulatory region binding"/>
    <property type="evidence" value="ECO:0007669"/>
    <property type="project" value="TreeGrafter"/>
</dbReference>
<evidence type="ECO:0000256" key="3">
    <source>
        <dbReference type="ARBA" id="ARBA00023163"/>
    </source>
</evidence>
<feature type="domain" description="HTH lacI-type" evidence="4">
    <location>
        <begin position="4"/>
        <end position="62"/>
    </location>
</feature>
<dbReference type="SUPFAM" id="SSF47413">
    <property type="entry name" value="lambda repressor-like DNA-binding domains"/>
    <property type="match status" value="1"/>
</dbReference>
<dbReference type="PANTHER" id="PTHR30146:SF153">
    <property type="entry name" value="LACTOSE OPERON REPRESSOR"/>
    <property type="match status" value="1"/>
</dbReference>
<proteinExistence type="predicted"/>
<dbReference type="Gene3D" id="1.10.260.40">
    <property type="entry name" value="lambda repressor-like DNA-binding domains"/>
    <property type="match status" value="1"/>
</dbReference>
<dbReference type="Pfam" id="PF00356">
    <property type="entry name" value="LacI"/>
    <property type="match status" value="1"/>
</dbReference>
<dbReference type="RefSeq" id="WP_090743029.1">
    <property type="nucleotide sequence ID" value="NZ_FMVT01000005.1"/>
</dbReference>
<dbReference type="STRING" id="336292.SAMN05660710_01913"/>
<dbReference type="PANTHER" id="PTHR30146">
    <property type="entry name" value="LACI-RELATED TRANSCRIPTIONAL REPRESSOR"/>
    <property type="match status" value="1"/>
</dbReference>
<dbReference type="AlphaFoldDB" id="A0A1G5GSS3"/>
<evidence type="ECO:0000259" key="4">
    <source>
        <dbReference type="PROSITE" id="PS50932"/>
    </source>
</evidence>
<dbReference type="Proteomes" id="UP000199502">
    <property type="component" value="Unassembled WGS sequence"/>
</dbReference>
<keyword evidence="1" id="KW-0805">Transcription regulation</keyword>